<gene>
    <name evidence="1" type="ORF">COCNU_02G010630</name>
</gene>
<reference evidence="1" key="1">
    <citation type="journal article" date="2017" name="Gigascience">
        <title>The genome draft of coconut (Cocos nucifera).</title>
        <authorList>
            <person name="Xiao Y."/>
            <person name="Xu P."/>
            <person name="Fan H."/>
            <person name="Baudouin L."/>
            <person name="Xia W."/>
            <person name="Bocs S."/>
            <person name="Xu J."/>
            <person name="Li Q."/>
            <person name="Guo A."/>
            <person name="Zhou L."/>
            <person name="Li J."/>
            <person name="Wu Y."/>
            <person name="Ma Z."/>
            <person name="Armero A."/>
            <person name="Issali A.E."/>
            <person name="Liu N."/>
            <person name="Peng M."/>
            <person name="Yang Y."/>
        </authorList>
    </citation>
    <scope>NUCLEOTIDE SEQUENCE</scope>
    <source>
        <tissue evidence="1">Spear leaf of Hainan Tall coconut</tissue>
    </source>
</reference>
<organism evidence="1 2">
    <name type="scientific">Cocos nucifera</name>
    <name type="common">Coconut palm</name>
    <dbReference type="NCBI Taxonomy" id="13894"/>
    <lineage>
        <taxon>Eukaryota</taxon>
        <taxon>Viridiplantae</taxon>
        <taxon>Streptophyta</taxon>
        <taxon>Embryophyta</taxon>
        <taxon>Tracheophyta</taxon>
        <taxon>Spermatophyta</taxon>
        <taxon>Magnoliopsida</taxon>
        <taxon>Liliopsida</taxon>
        <taxon>Arecaceae</taxon>
        <taxon>Arecoideae</taxon>
        <taxon>Cocoseae</taxon>
        <taxon>Attaleinae</taxon>
        <taxon>Cocos</taxon>
    </lineage>
</organism>
<evidence type="ECO:0000313" key="1">
    <source>
        <dbReference type="EMBL" id="KAG1331095.1"/>
    </source>
</evidence>
<comment type="caution">
    <text evidence="1">The sequence shown here is derived from an EMBL/GenBank/DDBJ whole genome shotgun (WGS) entry which is preliminary data.</text>
</comment>
<accession>A0A8K0HZ31</accession>
<dbReference type="Proteomes" id="UP000797356">
    <property type="component" value="Chromosome 2"/>
</dbReference>
<keyword evidence="2" id="KW-1185">Reference proteome</keyword>
<dbReference type="AlphaFoldDB" id="A0A8K0HZ31"/>
<reference evidence="1" key="2">
    <citation type="submission" date="2019-07" db="EMBL/GenBank/DDBJ databases">
        <authorList>
            <person name="Yang Y."/>
            <person name="Bocs S."/>
            <person name="Baudouin L."/>
        </authorList>
    </citation>
    <scope>NUCLEOTIDE SEQUENCE</scope>
    <source>
        <tissue evidence="1">Spear leaf of Hainan Tall coconut</tissue>
    </source>
</reference>
<protein>
    <submittedName>
        <fullName evidence="1">Putative S-acyltransferase</fullName>
    </submittedName>
</protein>
<sequence>MYERVSHETSTFGHFRGIEDESHGDMHIKAEADLEIGGDLMRISQDGSYE</sequence>
<proteinExistence type="predicted"/>
<name>A0A8K0HZ31_COCNU</name>
<dbReference type="EMBL" id="CM017873">
    <property type="protein sequence ID" value="KAG1331095.1"/>
    <property type="molecule type" value="Genomic_DNA"/>
</dbReference>
<evidence type="ECO:0000313" key="2">
    <source>
        <dbReference type="Proteomes" id="UP000797356"/>
    </source>
</evidence>